<gene>
    <name evidence="1" type="ORF">JF539_04245</name>
</gene>
<dbReference type="GO" id="GO:0032259">
    <property type="term" value="P:methylation"/>
    <property type="evidence" value="ECO:0007669"/>
    <property type="project" value="UniProtKB-KW"/>
</dbReference>
<sequence>MTTTWTNGATPSQTFWDRIARKYAAAPVRNQEAYEKTLALTLEHLGPDDAVLELGCGTGTTALLLAGNVSAYLATDFAPGMIRIAEEKLADEKNKGTAPEGLRFAVADIHDEQIASAGEGAGGYDAILAFNFLHLVEDPDNLLARVNGLLKPGGLFISKSACLKKRAWLFAPLVKILQLLGKAPFVRMLSFRALEEMIEHAGFEIVETGTYPAPFSRFVVARKPGGR</sequence>
<evidence type="ECO:0000313" key="1">
    <source>
        <dbReference type="EMBL" id="MBN9669536.1"/>
    </source>
</evidence>
<keyword evidence="1" id="KW-0489">Methyltransferase</keyword>
<dbReference type="PANTHER" id="PTHR43861">
    <property type="entry name" value="TRANS-ACONITATE 2-METHYLTRANSFERASE-RELATED"/>
    <property type="match status" value="1"/>
</dbReference>
<protein>
    <submittedName>
        <fullName evidence="1">Class I SAM-dependent methyltransferase</fullName>
    </submittedName>
</protein>
<organism evidence="1 2">
    <name type="scientific">Roseibium aggregatum</name>
    <dbReference type="NCBI Taxonomy" id="187304"/>
    <lineage>
        <taxon>Bacteria</taxon>
        <taxon>Pseudomonadati</taxon>
        <taxon>Pseudomonadota</taxon>
        <taxon>Alphaproteobacteria</taxon>
        <taxon>Hyphomicrobiales</taxon>
        <taxon>Stappiaceae</taxon>
        <taxon>Roseibium</taxon>
    </lineage>
</organism>
<reference evidence="1" key="1">
    <citation type="submission" date="2020-12" db="EMBL/GenBank/DDBJ databases">
        <title>Oil enriched cultivation method for isolating marine PHA-producing bacteria.</title>
        <authorList>
            <person name="Zheng W."/>
            <person name="Yu S."/>
            <person name="Huang Y."/>
        </authorList>
    </citation>
    <scope>NUCLEOTIDE SEQUENCE</scope>
    <source>
        <strain evidence="1">SY-2-12</strain>
    </source>
</reference>
<dbReference type="RefSeq" id="WP_207139093.1">
    <property type="nucleotide sequence ID" value="NZ_JAEKJZ010000001.1"/>
</dbReference>
<dbReference type="SUPFAM" id="SSF53335">
    <property type="entry name" value="S-adenosyl-L-methionine-dependent methyltransferases"/>
    <property type="match status" value="1"/>
</dbReference>
<comment type="caution">
    <text evidence="1">The sequence shown here is derived from an EMBL/GenBank/DDBJ whole genome shotgun (WGS) entry which is preliminary data.</text>
</comment>
<dbReference type="Gene3D" id="3.40.50.150">
    <property type="entry name" value="Vaccinia Virus protein VP39"/>
    <property type="match status" value="1"/>
</dbReference>
<accession>A0A939IZ04</accession>
<evidence type="ECO:0000313" key="2">
    <source>
        <dbReference type="Proteomes" id="UP000664096"/>
    </source>
</evidence>
<proteinExistence type="predicted"/>
<keyword evidence="1" id="KW-0808">Transferase</keyword>
<dbReference type="EMBL" id="JAEKJZ010000001">
    <property type="protein sequence ID" value="MBN9669536.1"/>
    <property type="molecule type" value="Genomic_DNA"/>
</dbReference>
<dbReference type="Pfam" id="PF13489">
    <property type="entry name" value="Methyltransf_23"/>
    <property type="match status" value="1"/>
</dbReference>
<dbReference type="Proteomes" id="UP000664096">
    <property type="component" value="Unassembled WGS sequence"/>
</dbReference>
<dbReference type="GO" id="GO:0008168">
    <property type="term" value="F:methyltransferase activity"/>
    <property type="evidence" value="ECO:0007669"/>
    <property type="project" value="UniProtKB-KW"/>
</dbReference>
<dbReference type="CDD" id="cd02440">
    <property type="entry name" value="AdoMet_MTases"/>
    <property type="match status" value="1"/>
</dbReference>
<dbReference type="InterPro" id="IPR029063">
    <property type="entry name" value="SAM-dependent_MTases_sf"/>
</dbReference>
<dbReference type="AlphaFoldDB" id="A0A939IZ04"/>
<name>A0A939IZ04_9HYPH</name>